<reference evidence="1" key="1">
    <citation type="submission" date="2021-05" db="EMBL/GenBank/DDBJ databases">
        <authorList>
            <person name="Scholz U."/>
            <person name="Mascher M."/>
            <person name="Fiebig A."/>
        </authorList>
    </citation>
    <scope>NUCLEOTIDE SEQUENCE [LARGE SCALE GENOMIC DNA]</scope>
</reference>
<protein>
    <submittedName>
        <fullName evidence="1">Uncharacterized protein</fullName>
    </submittedName>
</protein>
<keyword evidence="2" id="KW-1185">Reference proteome</keyword>
<name>A0ACD5UI07_AVESA</name>
<evidence type="ECO:0000313" key="2">
    <source>
        <dbReference type="Proteomes" id="UP001732700"/>
    </source>
</evidence>
<dbReference type="EnsemblPlants" id="AVESA.00010b.r2.2AG0250660.1">
    <property type="protein sequence ID" value="AVESA.00010b.r2.2AG0250660.1.CDS"/>
    <property type="gene ID" value="AVESA.00010b.r2.2AG0250660"/>
</dbReference>
<dbReference type="Proteomes" id="UP001732700">
    <property type="component" value="Chromosome 2A"/>
</dbReference>
<sequence>MQVTEEEECALRPPQRQHCRPAQRHYQLLLPQESAHPPAGVDTPMSDMYSGSSPMNCLIFPVRPFNLLRSLESQENGPENGVRHAAEEDTAIEIKNSRKRSKPGSSTCVGSEETRNVYEQAFMMASQRESGHIFEPIVGTTFDSEVDAIQYCNTYSWEVGFGIRKGKKYVNREKYKTMQTLLCSCEGTAPGCVKDSVRKQCKAMVRMKRTAEHGWFFETVVTEHNHELADTIGEKRHWQCHNQIDPFLKDVIRHMRGNNIPLNQVYGVLCDWHGGSDSLPFRKRSLRATCSMIAQEASQDDINKLMDLFAMAQLDNGEFFHSVGRNEDRRVRSIFWCHAKSRTDYACFGDIVTFDTTYKCNLYEMPVSLFIGVNNHFQCCVFGCVVLRQETQEAFEWVSAHLLKL</sequence>
<accession>A0ACD5UI07</accession>
<evidence type="ECO:0000313" key="1">
    <source>
        <dbReference type="EnsemblPlants" id="AVESA.00010b.r2.2AG0250660.1.CDS"/>
    </source>
</evidence>
<proteinExistence type="predicted"/>
<organism evidence="1 2">
    <name type="scientific">Avena sativa</name>
    <name type="common">Oat</name>
    <dbReference type="NCBI Taxonomy" id="4498"/>
    <lineage>
        <taxon>Eukaryota</taxon>
        <taxon>Viridiplantae</taxon>
        <taxon>Streptophyta</taxon>
        <taxon>Embryophyta</taxon>
        <taxon>Tracheophyta</taxon>
        <taxon>Spermatophyta</taxon>
        <taxon>Magnoliopsida</taxon>
        <taxon>Liliopsida</taxon>
        <taxon>Poales</taxon>
        <taxon>Poaceae</taxon>
        <taxon>BOP clade</taxon>
        <taxon>Pooideae</taxon>
        <taxon>Poodae</taxon>
        <taxon>Poeae</taxon>
        <taxon>Poeae Chloroplast Group 1 (Aveneae type)</taxon>
        <taxon>Aveninae</taxon>
        <taxon>Avena</taxon>
    </lineage>
</organism>
<reference evidence="1" key="2">
    <citation type="submission" date="2025-09" db="UniProtKB">
        <authorList>
            <consortium name="EnsemblPlants"/>
        </authorList>
    </citation>
    <scope>IDENTIFICATION</scope>
</reference>